<gene>
    <name evidence="1" type="ORF">SAMN05421762_0896</name>
</gene>
<protein>
    <submittedName>
        <fullName evidence="1">Uncharacterized protein</fullName>
    </submittedName>
</protein>
<dbReference type="EMBL" id="FOLX01000001">
    <property type="protein sequence ID" value="SFC43406.1"/>
    <property type="molecule type" value="Genomic_DNA"/>
</dbReference>
<accession>A0A1I1J4P0</accession>
<dbReference type="STRING" id="517719.SAMN05421762_0896"/>
<organism evidence="1 2">
    <name type="scientific">Pseudooceanicola nitratireducens</name>
    <dbReference type="NCBI Taxonomy" id="517719"/>
    <lineage>
        <taxon>Bacteria</taxon>
        <taxon>Pseudomonadati</taxon>
        <taxon>Pseudomonadota</taxon>
        <taxon>Alphaproteobacteria</taxon>
        <taxon>Rhodobacterales</taxon>
        <taxon>Paracoccaceae</taxon>
        <taxon>Pseudooceanicola</taxon>
    </lineage>
</organism>
<sequence>MTTDRTRMWLTLGALTIISVFVLANTHLLKVSLASQPACIAAETEGAATYRAAKPSC</sequence>
<dbReference type="Proteomes" id="UP000231644">
    <property type="component" value="Unassembled WGS sequence"/>
</dbReference>
<dbReference type="AlphaFoldDB" id="A0A1I1J4P0"/>
<keyword evidence="2" id="KW-1185">Reference proteome</keyword>
<reference evidence="1 2" key="1">
    <citation type="submission" date="2016-10" db="EMBL/GenBank/DDBJ databases">
        <authorList>
            <person name="de Groot N.N."/>
        </authorList>
    </citation>
    <scope>NUCLEOTIDE SEQUENCE [LARGE SCALE GENOMIC DNA]</scope>
    <source>
        <strain evidence="1 2">DSM 29619</strain>
    </source>
</reference>
<dbReference type="RefSeq" id="WP_170848702.1">
    <property type="nucleotide sequence ID" value="NZ_FNZG01000002.1"/>
</dbReference>
<evidence type="ECO:0000313" key="1">
    <source>
        <dbReference type="EMBL" id="SFC43406.1"/>
    </source>
</evidence>
<name>A0A1I1J4P0_9RHOB</name>
<evidence type="ECO:0000313" key="2">
    <source>
        <dbReference type="Proteomes" id="UP000231644"/>
    </source>
</evidence>
<proteinExistence type="predicted"/>